<keyword evidence="8" id="KW-1185">Reference proteome</keyword>
<protein>
    <recommendedName>
        <fullName evidence="6">RNA 2-O ribose methyltransferase substrate binding domain-containing protein</fullName>
    </recommendedName>
</protein>
<evidence type="ECO:0000256" key="3">
    <source>
        <dbReference type="ARBA" id="ARBA00022603"/>
    </source>
</evidence>
<dbReference type="PANTHER" id="PTHR43191">
    <property type="entry name" value="RRNA METHYLTRANSFERASE 3"/>
    <property type="match status" value="1"/>
</dbReference>
<sequence>MAALVRTARAAALLVPRPAWGSAAAGRRRVRALRRSPVRVLPSIAQAREQQQQKGVLPGARPAPKPRARPGPAEKAPQEAQEAKEQEVELRYERVGPGDKRLSKVVTIAKSRAFRERHGKILLEGQRLIADALEAGAIPQMLFFSNLGYVKELPVAKLKKASLIKVKFKDLKAWSDVTAPQGVLGIFSRPDHSKMTYPEVKPQHVLPLSLICDNVRDPGNLGTILRSAAGAGCSKVLLVKGCVDAWEPKVLRAGMGAHFRLPIISNLEWEVVPNYLLLGSCVHVADSVQPEAEPVSPAASSHGWVSSPSHRKAKMTQSDGGGGNAEGAQEEEMLSLESCHYGEQWTDGPTALVIGGETLGVSTAAQKLAKSTGGRRLHIPVVPGVDSLNCAMAASILLFEAKRQLQLPGTSRTAELQLNS</sequence>
<feature type="region of interest" description="Disordered" evidence="5">
    <location>
        <begin position="48"/>
        <end position="88"/>
    </location>
</feature>
<dbReference type="PANTHER" id="PTHR43191:SF2">
    <property type="entry name" value="RRNA METHYLTRANSFERASE 3, MITOCHONDRIAL"/>
    <property type="match status" value="1"/>
</dbReference>
<evidence type="ECO:0000313" key="7">
    <source>
        <dbReference type="Ensembl" id="ENSVKKP00000016512.1"/>
    </source>
</evidence>
<dbReference type="InterPro" id="IPR029028">
    <property type="entry name" value="Alpha/beta_knot_MTases"/>
</dbReference>
<dbReference type="GO" id="GO:0005737">
    <property type="term" value="C:cytoplasm"/>
    <property type="evidence" value="ECO:0007669"/>
    <property type="project" value="UniProtKB-ARBA"/>
</dbReference>
<dbReference type="GO" id="GO:0003723">
    <property type="term" value="F:RNA binding"/>
    <property type="evidence" value="ECO:0007669"/>
    <property type="project" value="InterPro"/>
</dbReference>
<dbReference type="GO" id="GO:0008173">
    <property type="term" value="F:RNA methyltransferase activity"/>
    <property type="evidence" value="ECO:0007669"/>
    <property type="project" value="InterPro"/>
</dbReference>
<dbReference type="InterPro" id="IPR029064">
    <property type="entry name" value="Ribosomal_eL30-like_sf"/>
</dbReference>
<dbReference type="InterPro" id="IPR051259">
    <property type="entry name" value="rRNA_Methyltransferase"/>
</dbReference>
<dbReference type="InterPro" id="IPR001537">
    <property type="entry name" value="SpoU_MeTrfase"/>
</dbReference>
<dbReference type="InterPro" id="IPR029026">
    <property type="entry name" value="tRNA_m1G_MTases_N"/>
</dbReference>
<feature type="region of interest" description="Disordered" evidence="5">
    <location>
        <begin position="293"/>
        <end position="329"/>
    </location>
</feature>
<accession>A0A8D2L4D4</accession>
<dbReference type="Gene3D" id="3.40.1280.10">
    <property type="match status" value="1"/>
</dbReference>
<keyword evidence="4" id="KW-0808">Transferase</keyword>
<dbReference type="Gene3D" id="3.30.1330.30">
    <property type="match status" value="1"/>
</dbReference>
<dbReference type="AlphaFoldDB" id="A0A8D2L4D4"/>
<dbReference type="SUPFAM" id="SSF55315">
    <property type="entry name" value="L30e-like"/>
    <property type="match status" value="1"/>
</dbReference>
<evidence type="ECO:0000313" key="8">
    <source>
        <dbReference type="Proteomes" id="UP000694545"/>
    </source>
</evidence>
<dbReference type="InterPro" id="IPR013123">
    <property type="entry name" value="SpoU_subst-bd"/>
</dbReference>
<dbReference type="OMA" id="FLKFHKY"/>
<feature type="domain" description="RNA 2-O ribose methyltransferase substrate binding" evidence="6">
    <location>
        <begin position="122"/>
        <end position="193"/>
    </location>
</feature>
<dbReference type="SUPFAM" id="SSF75217">
    <property type="entry name" value="alpha/beta knot"/>
    <property type="match status" value="1"/>
</dbReference>
<evidence type="ECO:0000256" key="1">
    <source>
        <dbReference type="ARBA" id="ARBA00007228"/>
    </source>
</evidence>
<dbReference type="Ensembl" id="ENSVKKT00000016913.1">
    <property type="protein sequence ID" value="ENSVKKP00000016512.1"/>
    <property type="gene ID" value="ENSVKKG00000011283.1"/>
</dbReference>
<dbReference type="Pfam" id="PF00588">
    <property type="entry name" value="SpoU_methylase"/>
    <property type="match status" value="1"/>
</dbReference>
<keyword evidence="2" id="KW-0698">rRNA processing</keyword>
<keyword evidence="3" id="KW-0489">Methyltransferase</keyword>
<dbReference type="Proteomes" id="UP000694545">
    <property type="component" value="Unplaced"/>
</dbReference>
<dbReference type="InterPro" id="IPR053888">
    <property type="entry name" value="MRM3-like_sub_bind"/>
</dbReference>
<name>A0A8D2L4D4_VARKO</name>
<dbReference type="CDD" id="cd18106">
    <property type="entry name" value="SpoU-like_RNMTL1"/>
    <property type="match status" value="1"/>
</dbReference>
<evidence type="ECO:0000256" key="4">
    <source>
        <dbReference type="ARBA" id="ARBA00022679"/>
    </source>
</evidence>
<dbReference type="Pfam" id="PF22435">
    <property type="entry name" value="MRM3-like_sub_bind"/>
    <property type="match status" value="1"/>
</dbReference>
<dbReference type="GO" id="GO:0006364">
    <property type="term" value="P:rRNA processing"/>
    <property type="evidence" value="ECO:0007669"/>
    <property type="project" value="UniProtKB-KW"/>
</dbReference>
<organism evidence="7 8">
    <name type="scientific">Varanus komodoensis</name>
    <name type="common">Komodo dragon</name>
    <dbReference type="NCBI Taxonomy" id="61221"/>
    <lineage>
        <taxon>Eukaryota</taxon>
        <taxon>Metazoa</taxon>
        <taxon>Chordata</taxon>
        <taxon>Craniata</taxon>
        <taxon>Vertebrata</taxon>
        <taxon>Euteleostomi</taxon>
        <taxon>Lepidosauria</taxon>
        <taxon>Squamata</taxon>
        <taxon>Bifurcata</taxon>
        <taxon>Unidentata</taxon>
        <taxon>Episquamata</taxon>
        <taxon>Toxicofera</taxon>
        <taxon>Anguimorpha</taxon>
        <taxon>Paleoanguimorpha</taxon>
        <taxon>Varanoidea</taxon>
        <taxon>Varanidae</taxon>
        <taxon>Varanus</taxon>
    </lineage>
</organism>
<comment type="similarity">
    <text evidence="1">Belongs to the class IV-like SAM-binding methyltransferase superfamily. RNA methyltransferase TrmH family.</text>
</comment>
<reference evidence="7" key="1">
    <citation type="submission" date="2025-08" db="UniProtKB">
        <authorList>
            <consortium name="Ensembl"/>
        </authorList>
    </citation>
    <scope>IDENTIFICATION</scope>
</reference>
<evidence type="ECO:0000256" key="2">
    <source>
        <dbReference type="ARBA" id="ARBA00022552"/>
    </source>
</evidence>
<proteinExistence type="inferred from homology"/>
<reference evidence="7" key="2">
    <citation type="submission" date="2025-09" db="UniProtKB">
        <authorList>
            <consortium name="Ensembl"/>
        </authorList>
    </citation>
    <scope>IDENTIFICATION</scope>
</reference>
<evidence type="ECO:0000259" key="6">
    <source>
        <dbReference type="SMART" id="SM00967"/>
    </source>
</evidence>
<dbReference type="GO" id="GO:0032259">
    <property type="term" value="P:methylation"/>
    <property type="evidence" value="ECO:0007669"/>
    <property type="project" value="UniProtKB-KW"/>
</dbReference>
<feature type="compositionally biased region" description="Low complexity" evidence="5">
    <location>
        <begin position="70"/>
        <end position="80"/>
    </location>
</feature>
<evidence type="ECO:0000256" key="5">
    <source>
        <dbReference type="SAM" id="MobiDB-lite"/>
    </source>
</evidence>
<dbReference type="SMART" id="SM00967">
    <property type="entry name" value="SpoU_sub_bind"/>
    <property type="match status" value="1"/>
</dbReference>